<keyword evidence="3" id="KW-1185">Reference proteome</keyword>
<dbReference type="InParanoid" id="A0A3N4M324"/>
<dbReference type="EMBL" id="ML121527">
    <property type="protein sequence ID" value="RPB29554.1"/>
    <property type="molecule type" value="Genomic_DNA"/>
</dbReference>
<feature type="compositionally biased region" description="Basic and acidic residues" evidence="1">
    <location>
        <begin position="481"/>
        <end position="498"/>
    </location>
</feature>
<feature type="compositionally biased region" description="Polar residues" evidence="1">
    <location>
        <begin position="470"/>
        <end position="480"/>
    </location>
</feature>
<evidence type="ECO:0000313" key="2">
    <source>
        <dbReference type="EMBL" id="RPB29554.1"/>
    </source>
</evidence>
<dbReference type="OrthoDB" id="5372786at2759"/>
<feature type="region of interest" description="Disordered" evidence="1">
    <location>
        <begin position="56"/>
        <end position="201"/>
    </location>
</feature>
<evidence type="ECO:0000256" key="1">
    <source>
        <dbReference type="SAM" id="MobiDB-lite"/>
    </source>
</evidence>
<accession>A0A3N4M324</accession>
<feature type="compositionally biased region" description="Low complexity" evidence="1">
    <location>
        <begin position="88"/>
        <end position="106"/>
    </location>
</feature>
<dbReference type="Proteomes" id="UP000267821">
    <property type="component" value="Unassembled WGS sequence"/>
</dbReference>
<feature type="compositionally biased region" description="Basic and acidic residues" evidence="1">
    <location>
        <begin position="131"/>
        <end position="145"/>
    </location>
</feature>
<gene>
    <name evidence="2" type="ORF">L211DRAFT_25237</name>
</gene>
<sequence length="551" mass="61691">MMPKRQESRHKKTPLEQARLADLNFNYQTVNSLKQPTPARTEKHKQVGLETFGFISQPAKSRINAVEPDCEAEAKPEPLQRKRRKVVLRPPRVSSSVSASSETSSLSPPPPSIDTHDSEIAETQFAQPDPQFKDEPDSTTEERQAEINPQAVSFPSPILVTLKPGPLQMLPPPTTPKRRKVLEIPSSHSPPVTPISPYKSPSVFRSSQKSLFHCRSPLQSPRKSPSKWSKSGLVASSQWWDNEEMGLTQGFTRGLTQGRLSLEMGEEDEDEDDFFNQTFHAGRLFQTDRARGSFSPLEETQAATYRTSPQFKAEGGLDTHMPLFDECEDRHQQRAVERLIPESPQLIVKKKANIGSSLKIKTESQEEEGQIFQQSTQTQNRWESEHRYREGTVIPESPLSPSHGSRKKVHWEGSDRTRATSTFPQPSPGTLGARNVPVETQYGDGTQVQYEWWDILPAAARGGGEGRQASNGEETGNQEDQTMKKVDITKKEERKLGYEGKVPGSDDGMPTMSQLLPATLMESFPMPPPLTQWSSQLNWTPGGDDDDDDEL</sequence>
<feature type="region of interest" description="Disordered" evidence="1">
    <location>
        <begin position="361"/>
        <end position="443"/>
    </location>
</feature>
<organism evidence="2 3">
    <name type="scientific">Terfezia boudieri ATCC MYA-4762</name>
    <dbReference type="NCBI Taxonomy" id="1051890"/>
    <lineage>
        <taxon>Eukaryota</taxon>
        <taxon>Fungi</taxon>
        <taxon>Dikarya</taxon>
        <taxon>Ascomycota</taxon>
        <taxon>Pezizomycotina</taxon>
        <taxon>Pezizomycetes</taxon>
        <taxon>Pezizales</taxon>
        <taxon>Pezizaceae</taxon>
        <taxon>Terfezia</taxon>
    </lineage>
</organism>
<dbReference type="AlphaFoldDB" id="A0A3N4M324"/>
<proteinExistence type="predicted"/>
<feature type="compositionally biased region" description="Polar residues" evidence="1">
    <location>
        <begin position="371"/>
        <end position="381"/>
    </location>
</feature>
<feature type="region of interest" description="Disordered" evidence="1">
    <location>
        <begin position="459"/>
        <end position="551"/>
    </location>
</feature>
<name>A0A3N4M324_9PEZI</name>
<protein>
    <submittedName>
        <fullName evidence="2">Uncharacterized protein</fullName>
    </submittedName>
</protein>
<evidence type="ECO:0000313" key="3">
    <source>
        <dbReference type="Proteomes" id="UP000267821"/>
    </source>
</evidence>
<reference evidence="2 3" key="1">
    <citation type="journal article" date="2018" name="Nat. Ecol. Evol.">
        <title>Pezizomycetes genomes reveal the molecular basis of ectomycorrhizal truffle lifestyle.</title>
        <authorList>
            <person name="Murat C."/>
            <person name="Payen T."/>
            <person name="Noel B."/>
            <person name="Kuo A."/>
            <person name="Morin E."/>
            <person name="Chen J."/>
            <person name="Kohler A."/>
            <person name="Krizsan K."/>
            <person name="Balestrini R."/>
            <person name="Da Silva C."/>
            <person name="Montanini B."/>
            <person name="Hainaut M."/>
            <person name="Levati E."/>
            <person name="Barry K.W."/>
            <person name="Belfiori B."/>
            <person name="Cichocki N."/>
            <person name="Clum A."/>
            <person name="Dockter R.B."/>
            <person name="Fauchery L."/>
            <person name="Guy J."/>
            <person name="Iotti M."/>
            <person name="Le Tacon F."/>
            <person name="Lindquist E.A."/>
            <person name="Lipzen A."/>
            <person name="Malagnac F."/>
            <person name="Mello A."/>
            <person name="Molinier V."/>
            <person name="Miyauchi S."/>
            <person name="Poulain J."/>
            <person name="Riccioni C."/>
            <person name="Rubini A."/>
            <person name="Sitrit Y."/>
            <person name="Splivallo R."/>
            <person name="Traeger S."/>
            <person name="Wang M."/>
            <person name="Zifcakova L."/>
            <person name="Wipf D."/>
            <person name="Zambonelli A."/>
            <person name="Paolocci F."/>
            <person name="Nowrousian M."/>
            <person name="Ottonello S."/>
            <person name="Baldrian P."/>
            <person name="Spatafora J.W."/>
            <person name="Henrissat B."/>
            <person name="Nagy L.G."/>
            <person name="Aury J.M."/>
            <person name="Wincker P."/>
            <person name="Grigoriev I.V."/>
            <person name="Bonfante P."/>
            <person name="Martin F.M."/>
        </authorList>
    </citation>
    <scope>NUCLEOTIDE SEQUENCE [LARGE SCALE GENOMIC DNA]</scope>
    <source>
        <strain evidence="2 3">ATCC MYA-4762</strain>
    </source>
</reference>